<dbReference type="Proteomes" id="UP000239576">
    <property type="component" value="Unassembled WGS sequence"/>
</dbReference>
<evidence type="ECO:0000313" key="1">
    <source>
        <dbReference type="EMBL" id="PSB33066.1"/>
    </source>
</evidence>
<dbReference type="OrthoDB" id="582303at2"/>
<accession>A0A2T1EJZ3</accession>
<name>A0A2T1EJZ3_9CYAN</name>
<sequence length="245" mass="27506">MQFEQLESLLRSEWQTAQLTPETADLGKLWKQIEVAIAQLPEPLQLQIAGDALLQLAELCQVRSAALLADWEDAYRAPVAPRGFFSDLVRQTMTVDMSDLIASAPPRKQRVRSACKPESSLVAPVSKAAALALVEQLEAESQPLGMLPQSKAELQAVLAIAHEEAVSEWIQTIHGWLQAHTTQQEISLMELTHRLKLPWSHLWLGVLLGGFELEQRGDFYSQDIWVQSPLEPFPKRVDWTDPSRD</sequence>
<reference evidence="1 2" key="2">
    <citation type="submission" date="2018-03" db="EMBL/GenBank/DDBJ databases">
        <title>The ancient ancestry and fast evolution of plastids.</title>
        <authorList>
            <person name="Moore K.R."/>
            <person name="Magnabosco C."/>
            <person name="Momper L."/>
            <person name="Gold D.A."/>
            <person name="Bosak T."/>
            <person name="Fournier G.P."/>
        </authorList>
    </citation>
    <scope>NUCLEOTIDE SEQUENCE [LARGE SCALE GENOMIC DNA]</scope>
    <source>
        <strain evidence="1 2">ULC18</strain>
    </source>
</reference>
<protein>
    <submittedName>
        <fullName evidence="1">Uncharacterized protein</fullName>
    </submittedName>
</protein>
<dbReference type="EMBL" id="PVWK01000022">
    <property type="protein sequence ID" value="PSB33066.1"/>
    <property type="molecule type" value="Genomic_DNA"/>
</dbReference>
<keyword evidence="2" id="KW-1185">Reference proteome</keyword>
<dbReference type="RefSeq" id="WP_106255175.1">
    <property type="nucleotide sequence ID" value="NZ_CAWNSW010000081.1"/>
</dbReference>
<organism evidence="1 2">
    <name type="scientific">Stenomitos frigidus ULC18</name>
    <dbReference type="NCBI Taxonomy" id="2107698"/>
    <lineage>
        <taxon>Bacteria</taxon>
        <taxon>Bacillati</taxon>
        <taxon>Cyanobacteriota</taxon>
        <taxon>Cyanophyceae</taxon>
        <taxon>Leptolyngbyales</taxon>
        <taxon>Leptolyngbyaceae</taxon>
        <taxon>Stenomitos</taxon>
    </lineage>
</organism>
<comment type="caution">
    <text evidence="1">The sequence shown here is derived from an EMBL/GenBank/DDBJ whole genome shotgun (WGS) entry which is preliminary data.</text>
</comment>
<evidence type="ECO:0000313" key="2">
    <source>
        <dbReference type="Proteomes" id="UP000239576"/>
    </source>
</evidence>
<gene>
    <name evidence="1" type="ORF">C7B82_04780</name>
</gene>
<dbReference type="AlphaFoldDB" id="A0A2T1EJZ3"/>
<reference evidence="2" key="1">
    <citation type="submission" date="2018-02" db="EMBL/GenBank/DDBJ databases">
        <authorList>
            <person name="Moore K."/>
            <person name="Momper L."/>
        </authorList>
    </citation>
    <scope>NUCLEOTIDE SEQUENCE [LARGE SCALE GENOMIC DNA]</scope>
    <source>
        <strain evidence="2">ULC18</strain>
    </source>
</reference>
<proteinExistence type="predicted"/>